<dbReference type="GO" id="GO:0006355">
    <property type="term" value="P:regulation of DNA-templated transcription"/>
    <property type="evidence" value="ECO:0007669"/>
    <property type="project" value="InterPro"/>
</dbReference>
<evidence type="ECO:0000259" key="10">
    <source>
        <dbReference type="PROSITE" id="PS50110"/>
    </source>
</evidence>
<dbReference type="Gene3D" id="1.10.10.60">
    <property type="entry name" value="Homeodomain-like"/>
    <property type="match status" value="1"/>
</dbReference>
<dbReference type="SMART" id="SM00382">
    <property type="entry name" value="AAA"/>
    <property type="match status" value="1"/>
</dbReference>
<gene>
    <name evidence="11" type="ORF">VPR01S_01_01090</name>
</gene>
<dbReference type="Proteomes" id="UP000016570">
    <property type="component" value="Unassembled WGS sequence"/>
</dbReference>
<feature type="modified residue" description="4-aspartylphosphate" evidence="8">
    <location>
        <position position="53"/>
    </location>
</feature>
<sequence>MRPKVLLIEDSTSLAVLYKQYVKDEPFDLFHVETGKEAIAFIQRNTPQVVILDLKLPDMSGEEILDWITENHIPTAVIVATAHGSVDVAVSLLQNGAKDFLEKPIKADRLKTSVNLHLKHAKLEHLVEDIEAKFDRERFHGFIGSSLPMQGVYKIIDSVAPTSASVFIIGESGTGKEVCAEAIHAESKRNEKPFIAINCGAIPKDLMESEIFGHVKGAFTGAASDRKGAASLADGGTLFLDELCEMELEMQKKLLRFLQTSTFTPLGASKEQKVDVRIICATNRDPLTEVEEGRFREDLYYRVHVVPLDMPPLRDRGQDIATLANHFLKIYAKEDGKKFLAISKDAESALMRYTWPGNVRQLQNVIRNIVVLNDETKLSIAHLPDPITRVEKKMPRNVTQVTPPPAHPNPVEHEFAQTLYQSHIHNEENLKPNSIRPMWQIERETIQNAIDYCDGNVLNAAVLLELSPSTVYRKKQAWESEDEQNTA</sequence>
<dbReference type="InterPro" id="IPR003593">
    <property type="entry name" value="AAA+_ATPase"/>
</dbReference>
<dbReference type="Pfam" id="PF00158">
    <property type="entry name" value="Sigma54_activat"/>
    <property type="match status" value="1"/>
</dbReference>
<keyword evidence="3" id="KW-0067">ATP-binding</keyword>
<dbReference type="EMBL" id="BATJ01000001">
    <property type="protein sequence ID" value="GAD65337.1"/>
    <property type="molecule type" value="Genomic_DNA"/>
</dbReference>
<dbReference type="InterPro" id="IPR027417">
    <property type="entry name" value="P-loop_NTPase"/>
</dbReference>
<evidence type="ECO:0000256" key="1">
    <source>
        <dbReference type="ARBA" id="ARBA00022553"/>
    </source>
</evidence>
<keyword evidence="6" id="KW-0238">DNA-binding</keyword>
<evidence type="ECO:0000256" key="8">
    <source>
        <dbReference type="PROSITE-ProRule" id="PRU00169"/>
    </source>
</evidence>
<dbReference type="Gene3D" id="1.10.8.60">
    <property type="match status" value="1"/>
</dbReference>
<dbReference type="FunFam" id="1.10.10.60:FF:000343">
    <property type="entry name" value="Sigma-54-dependent Fis family transcriptional regulator"/>
    <property type="match status" value="1"/>
</dbReference>
<evidence type="ECO:0000256" key="5">
    <source>
        <dbReference type="ARBA" id="ARBA00023015"/>
    </source>
</evidence>
<dbReference type="PROSITE" id="PS00676">
    <property type="entry name" value="SIGMA54_INTERACT_2"/>
    <property type="match status" value="1"/>
</dbReference>
<keyword evidence="5" id="KW-0805">Transcription regulation</keyword>
<dbReference type="PROSITE" id="PS50045">
    <property type="entry name" value="SIGMA54_INTERACT_4"/>
    <property type="match status" value="1"/>
</dbReference>
<keyword evidence="7" id="KW-0804">Transcription</keyword>
<dbReference type="InterPro" id="IPR025944">
    <property type="entry name" value="Sigma_54_int_dom_CS"/>
</dbReference>
<dbReference type="STRING" id="1219065.VPR01S_01_01090"/>
<keyword evidence="12" id="KW-1185">Reference proteome</keyword>
<dbReference type="InterPro" id="IPR011006">
    <property type="entry name" value="CheY-like_superfamily"/>
</dbReference>
<name>U2ZW83_VIBPR</name>
<keyword evidence="2" id="KW-0547">Nucleotide-binding</keyword>
<dbReference type="CDD" id="cd00009">
    <property type="entry name" value="AAA"/>
    <property type="match status" value="1"/>
</dbReference>
<dbReference type="InterPro" id="IPR002078">
    <property type="entry name" value="Sigma_54_int"/>
</dbReference>
<evidence type="ECO:0000256" key="2">
    <source>
        <dbReference type="ARBA" id="ARBA00022741"/>
    </source>
</evidence>
<dbReference type="InterPro" id="IPR002197">
    <property type="entry name" value="HTH_Fis"/>
</dbReference>
<evidence type="ECO:0000313" key="12">
    <source>
        <dbReference type="Proteomes" id="UP000016570"/>
    </source>
</evidence>
<dbReference type="InterPro" id="IPR009057">
    <property type="entry name" value="Homeodomain-like_sf"/>
</dbReference>
<evidence type="ECO:0000256" key="7">
    <source>
        <dbReference type="ARBA" id="ARBA00023163"/>
    </source>
</evidence>
<dbReference type="RefSeq" id="WP_021703329.1">
    <property type="nucleotide sequence ID" value="NZ_BATJ01000001.1"/>
</dbReference>
<dbReference type="FunFam" id="3.40.50.300:FF:000006">
    <property type="entry name" value="DNA-binding transcriptional regulator NtrC"/>
    <property type="match status" value="1"/>
</dbReference>
<keyword evidence="4" id="KW-0902">Two-component regulatory system</keyword>
<dbReference type="SUPFAM" id="SSF52540">
    <property type="entry name" value="P-loop containing nucleoside triphosphate hydrolases"/>
    <property type="match status" value="1"/>
</dbReference>
<dbReference type="InterPro" id="IPR058031">
    <property type="entry name" value="AAA_lid_NorR"/>
</dbReference>
<dbReference type="GO" id="GO:0000160">
    <property type="term" value="P:phosphorelay signal transduction system"/>
    <property type="evidence" value="ECO:0007669"/>
    <property type="project" value="UniProtKB-KW"/>
</dbReference>
<dbReference type="SMART" id="SM00448">
    <property type="entry name" value="REC"/>
    <property type="match status" value="1"/>
</dbReference>
<dbReference type="GO" id="GO:0043565">
    <property type="term" value="F:sequence-specific DNA binding"/>
    <property type="evidence" value="ECO:0007669"/>
    <property type="project" value="InterPro"/>
</dbReference>
<organism evidence="11 12">
    <name type="scientific">Vibrio proteolyticus NBRC 13287</name>
    <dbReference type="NCBI Taxonomy" id="1219065"/>
    <lineage>
        <taxon>Bacteria</taxon>
        <taxon>Pseudomonadati</taxon>
        <taxon>Pseudomonadota</taxon>
        <taxon>Gammaproteobacteria</taxon>
        <taxon>Vibrionales</taxon>
        <taxon>Vibrionaceae</taxon>
        <taxon>Vibrio</taxon>
    </lineage>
</organism>
<dbReference type="InterPro" id="IPR001789">
    <property type="entry name" value="Sig_transdc_resp-reg_receiver"/>
</dbReference>
<dbReference type="Pfam" id="PF00072">
    <property type="entry name" value="Response_reg"/>
    <property type="match status" value="1"/>
</dbReference>
<dbReference type="PANTHER" id="PTHR32071:SF117">
    <property type="entry name" value="PTS-DEPENDENT DIHYDROXYACETONE KINASE OPERON REGULATORY PROTEIN-RELATED"/>
    <property type="match status" value="1"/>
</dbReference>
<dbReference type="SUPFAM" id="SSF52172">
    <property type="entry name" value="CheY-like"/>
    <property type="match status" value="1"/>
</dbReference>
<dbReference type="Gene3D" id="3.40.50.2300">
    <property type="match status" value="1"/>
</dbReference>
<feature type="domain" description="Response regulatory" evidence="10">
    <location>
        <begin position="4"/>
        <end position="118"/>
    </location>
</feature>
<dbReference type="PROSITE" id="PS00688">
    <property type="entry name" value="SIGMA54_INTERACT_3"/>
    <property type="match status" value="1"/>
</dbReference>
<dbReference type="GO" id="GO:0005524">
    <property type="term" value="F:ATP binding"/>
    <property type="evidence" value="ECO:0007669"/>
    <property type="project" value="UniProtKB-KW"/>
</dbReference>
<dbReference type="Pfam" id="PF25601">
    <property type="entry name" value="AAA_lid_14"/>
    <property type="match status" value="1"/>
</dbReference>
<dbReference type="AlphaFoldDB" id="U2ZW83"/>
<reference evidence="11 12" key="1">
    <citation type="submission" date="2013-09" db="EMBL/GenBank/DDBJ databases">
        <title>Whole genome shotgun sequence of Vibrio proteolyticus NBRC 13287.</title>
        <authorList>
            <person name="Isaki S."/>
            <person name="Hosoyama A."/>
            <person name="Numata M."/>
            <person name="Hashimoto M."/>
            <person name="Hosoyama Y."/>
            <person name="Tsuchikane K."/>
            <person name="Noguchi M."/>
            <person name="Hirakata S."/>
            <person name="Ichikawa N."/>
            <person name="Ohji S."/>
            <person name="Yamazoe A."/>
            <person name="Fujita N."/>
        </authorList>
    </citation>
    <scope>NUCLEOTIDE SEQUENCE [LARGE SCALE GENOMIC DNA]</scope>
    <source>
        <strain evidence="11 12">NBRC 13287</strain>
    </source>
</reference>
<dbReference type="SUPFAM" id="SSF46689">
    <property type="entry name" value="Homeodomain-like"/>
    <property type="match status" value="1"/>
</dbReference>
<evidence type="ECO:0000256" key="6">
    <source>
        <dbReference type="ARBA" id="ARBA00023125"/>
    </source>
</evidence>
<dbReference type="PANTHER" id="PTHR32071">
    <property type="entry name" value="TRANSCRIPTIONAL REGULATORY PROTEIN"/>
    <property type="match status" value="1"/>
</dbReference>
<comment type="caution">
    <text evidence="11">The sequence shown here is derived from an EMBL/GenBank/DDBJ whole genome shotgun (WGS) entry which is preliminary data.</text>
</comment>
<evidence type="ECO:0000256" key="3">
    <source>
        <dbReference type="ARBA" id="ARBA00022840"/>
    </source>
</evidence>
<dbReference type="eggNOG" id="COG2204">
    <property type="taxonomic scope" value="Bacteria"/>
</dbReference>
<accession>U2ZW83</accession>
<proteinExistence type="predicted"/>
<evidence type="ECO:0000259" key="9">
    <source>
        <dbReference type="PROSITE" id="PS50045"/>
    </source>
</evidence>
<dbReference type="FunFam" id="1.10.8.60:FF:000120">
    <property type="entry name" value="Sigma-54-dependent Fis family transcriptional regulator"/>
    <property type="match status" value="1"/>
</dbReference>
<dbReference type="PROSITE" id="PS50110">
    <property type="entry name" value="RESPONSE_REGULATORY"/>
    <property type="match status" value="1"/>
</dbReference>
<dbReference type="CDD" id="cd17572">
    <property type="entry name" value="REC_NtrC1-like"/>
    <property type="match status" value="1"/>
</dbReference>
<dbReference type="InterPro" id="IPR025943">
    <property type="entry name" value="Sigma_54_int_dom_ATP-bd_2"/>
</dbReference>
<dbReference type="Pfam" id="PF02954">
    <property type="entry name" value="HTH_8"/>
    <property type="match status" value="1"/>
</dbReference>
<dbReference type="Gene3D" id="3.40.50.300">
    <property type="entry name" value="P-loop containing nucleotide triphosphate hydrolases"/>
    <property type="match status" value="1"/>
</dbReference>
<evidence type="ECO:0000313" key="11">
    <source>
        <dbReference type="EMBL" id="GAD65337.1"/>
    </source>
</evidence>
<evidence type="ECO:0000256" key="4">
    <source>
        <dbReference type="ARBA" id="ARBA00023012"/>
    </source>
</evidence>
<keyword evidence="1 8" id="KW-0597">Phosphoprotein</keyword>
<feature type="domain" description="Sigma-54 factor interaction" evidence="9">
    <location>
        <begin position="142"/>
        <end position="371"/>
    </location>
</feature>
<protein>
    <submittedName>
        <fullName evidence="11">Putative two-component response regulator</fullName>
    </submittedName>
</protein>